<proteinExistence type="predicted"/>
<organism evidence="2 3">
    <name type="scientific">Methanimicrococcus stummii</name>
    <dbReference type="NCBI Taxonomy" id="3028294"/>
    <lineage>
        <taxon>Archaea</taxon>
        <taxon>Methanobacteriati</taxon>
        <taxon>Methanobacteriota</taxon>
        <taxon>Stenosarchaea group</taxon>
        <taxon>Methanomicrobia</taxon>
        <taxon>Methanosarcinales</taxon>
        <taxon>Methanosarcinaceae</taxon>
        <taxon>Methanimicrococcus</taxon>
    </lineage>
</organism>
<keyword evidence="3" id="KW-1185">Reference proteome</keyword>
<gene>
    <name evidence="2" type="ORF">MmiEs2_15610</name>
</gene>
<dbReference type="Proteomes" id="UP001302662">
    <property type="component" value="Chromosome"/>
</dbReference>
<dbReference type="InterPro" id="IPR011493">
    <property type="entry name" value="GLUG"/>
</dbReference>
<protein>
    <recommendedName>
        <fullName evidence="1">GLUG domain-containing protein</fullName>
    </recommendedName>
</protein>
<dbReference type="KEGG" id="mees:MmiEs2_15610"/>
<dbReference type="EMBL" id="CP131062">
    <property type="protein sequence ID" value="WNY29334.1"/>
    <property type="molecule type" value="Genomic_DNA"/>
</dbReference>
<reference evidence="2 3" key="1">
    <citation type="submission" date="2023-07" db="EMBL/GenBank/DDBJ databases">
        <title>Closed genome sequence of Methanimicrococcus sp. Es2.</title>
        <authorList>
            <person name="Protasov E."/>
            <person name="Platt K."/>
            <person name="Reeh H."/>
            <person name="Poehlein A."/>
            <person name="Daniel R."/>
            <person name="Brune A."/>
        </authorList>
    </citation>
    <scope>NUCLEOTIDE SEQUENCE [LARGE SCALE GENOMIC DNA]</scope>
    <source>
        <strain evidence="2 3">Es2</strain>
    </source>
</reference>
<feature type="domain" description="GLUG" evidence="1">
    <location>
        <begin position="117"/>
        <end position="141"/>
    </location>
</feature>
<name>A0AA96V9M6_9EURY</name>
<dbReference type="Pfam" id="PF07581">
    <property type="entry name" value="Glug"/>
    <property type="match status" value="1"/>
</dbReference>
<evidence type="ECO:0000259" key="1">
    <source>
        <dbReference type="Pfam" id="PF07581"/>
    </source>
</evidence>
<evidence type="ECO:0000313" key="2">
    <source>
        <dbReference type="EMBL" id="WNY29334.1"/>
    </source>
</evidence>
<accession>A0AA96V9M6</accession>
<dbReference type="AlphaFoldDB" id="A0AA96V9M6"/>
<sequence>MQSNEYAGILAGVIQNSSVTNCKIIDSLLKVQNYGGGISSSNIEGRIDSCVVQNLSIISAGVGGGIVSDNNNGSISNTSLDSVLLIAQSNVGGIAGTSLFGGIINNCTAHCVIVSENGDVGGVVGWAISTNIINCSTSGNIKSNGLGSAIGGVSGKNYNTTIFNCFSESSVSATNFGNVGGIAGFAELCIIQNCYSFNTEINQFEPFKSVFYERSLFNYIFLKLEMKAGYIVGNAINTQIIDCYYWNHIKSNKLFLIKKGGNGISITELSNIKHIL</sequence>
<evidence type="ECO:0000313" key="3">
    <source>
        <dbReference type="Proteomes" id="UP001302662"/>
    </source>
</evidence>
<dbReference type="Gene3D" id="2.160.20.110">
    <property type="match status" value="1"/>
</dbReference>